<evidence type="ECO:0000313" key="8">
    <source>
        <dbReference type="Proteomes" id="UP001596244"/>
    </source>
</evidence>
<feature type="domain" description="AMP-binding enzyme C-terminal" evidence="6">
    <location>
        <begin position="508"/>
        <end position="621"/>
    </location>
</feature>
<keyword evidence="8" id="KW-1185">Reference proteome</keyword>
<gene>
    <name evidence="7" type="ORF">ACFPUZ_07810</name>
</gene>
<dbReference type="Pfam" id="PF00501">
    <property type="entry name" value="AMP-binding"/>
    <property type="match status" value="1"/>
</dbReference>
<organism evidence="7 8">
    <name type="scientific">Corynebacterium nasicanis</name>
    <dbReference type="NCBI Taxonomy" id="1448267"/>
    <lineage>
        <taxon>Bacteria</taxon>
        <taxon>Bacillati</taxon>
        <taxon>Actinomycetota</taxon>
        <taxon>Actinomycetes</taxon>
        <taxon>Mycobacteriales</taxon>
        <taxon>Corynebacteriaceae</taxon>
        <taxon>Corynebacterium</taxon>
    </lineage>
</organism>
<dbReference type="Proteomes" id="UP001596244">
    <property type="component" value="Unassembled WGS sequence"/>
</dbReference>
<dbReference type="EMBL" id="JBHSQE010000005">
    <property type="protein sequence ID" value="MFC6146709.1"/>
    <property type="molecule type" value="Genomic_DNA"/>
</dbReference>
<dbReference type="Gene3D" id="3.40.50.12780">
    <property type="entry name" value="N-terminal domain of ligase-like"/>
    <property type="match status" value="1"/>
</dbReference>
<keyword evidence="2" id="KW-0436">Ligase</keyword>
<dbReference type="SUPFAM" id="SSF56801">
    <property type="entry name" value="Acetyl-CoA synthetase-like"/>
    <property type="match status" value="1"/>
</dbReference>
<name>A0ABW1QDG7_9CORY</name>
<dbReference type="InterPro" id="IPR042099">
    <property type="entry name" value="ANL_N_sf"/>
</dbReference>
<keyword evidence="4" id="KW-0443">Lipid metabolism</keyword>
<protein>
    <submittedName>
        <fullName evidence="7">FadD32-like long-chain-fatty-acid--AMP ligase</fullName>
    </submittedName>
</protein>
<dbReference type="Pfam" id="PF23024">
    <property type="entry name" value="AMP-dom_DIP2-like"/>
    <property type="match status" value="1"/>
</dbReference>
<evidence type="ECO:0000256" key="1">
    <source>
        <dbReference type="ARBA" id="ARBA00006432"/>
    </source>
</evidence>
<accession>A0ABW1QDG7</accession>
<dbReference type="InterPro" id="IPR000873">
    <property type="entry name" value="AMP-dep_synth/lig_dom"/>
</dbReference>
<dbReference type="Gene3D" id="3.30.300.30">
    <property type="match status" value="1"/>
</dbReference>
<comment type="caution">
    <text evidence="7">The sequence shown here is derived from an EMBL/GenBank/DDBJ whole genome shotgun (WGS) entry which is preliminary data.</text>
</comment>
<dbReference type="PANTHER" id="PTHR22754">
    <property type="entry name" value="DISCO-INTERACTING PROTEIN 2 DIP2 -RELATED"/>
    <property type="match status" value="1"/>
</dbReference>
<evidence type="ECO:0000259" key="5">
    <source>
        <dbReference type="Pfam" id="PF00501"/>
    </source>
</evidence>
<evidence type="ECO:0000259" key="6">
    <source>
        <dbReference type="Pfam" id="PF23024"/>
    </source>
</evidence>
<dbReference type="InterPro" id="IPR040097">
    <property type="entry name" value="FAAL/FAAC"/>
</dbReference>
<evidence type="ECO:0000256" key="2">
    <source>
        <dbReference type="ARBA" id="ARBA00022598"/>
    </source>
</evidence>
<evidence type="ECO:0000256" key="4">
    <source>
        <dbReference type="ARBA" id="ARBA00023098"/>
    </source>
</evidence>
<proteinExistence type="inferred from homology"/>
<dbReference type="PANTHER" id="PTHR22754:SF32">
    <property type="entry name" value="DISCO-INTERACTING PROTEIN 2"/>
    <property type="match status" value="1"/>
</dbReference>
<dbReference type="CDD" id="cd05931">
    <property type="entry name" value="FAAL"/>
    <property type="match status" value="1"/>
</dbReference>
<dbReference type="InterPro" id="IPR025110">
    <property type="entry name" value="AMP-bd_C"/>
</dbReference>
<dbReference type="InterPro" id="IPR045851">
    <property type="entry name" value="AMP-bd_C_sf"/>
</dbReference>
<evidence type="ECO:0000256" key="3">
    <source>
        <dbReference type="ARBA" id="ARBA00022832"/>
    </source>
</evidence>
<reference evidence="8" key="1">
    <citation type="journal article" date="2019" name="Int. J. Syst. Evol. Microbiol.">
        <title>The Global Catalogue of Microorganisms (GCM) 10K type strain sequencing project: providing services to taxonomists for standard genome sequencing and annotation.</title>
        <authorList>
            <consortium name="The Broad Institute Genomics Platform"/>
            <consortium name="The Broad Institute Genome Sequencing Center for Infectious Disease"/>
            <person name="Wu L."/>
            <person name="Ma J."/>
        </authorList>
    </citation>
    <scope>NUCLEOTIDE SEQUENCE [LARGE SCALE GENOMIC DNA]</scope>
    <source>
        <strain evidence="8">CCUG 51943</strain>
    </source>
</reference>
<dbReference type="RefSeq" id="WP_377001303.1">
    <property type="nucleotide sequence ID" value="NZ_JBHSQE010000005.1"/>
</dbReference>
<feature type="domain" description="AMP-dependent synthetase/ligase" evidence="5">
    <location>
        <begin position="61"/>
        <end position="454"/>
    </location>
</feature>
<keyword evidence="3" id="KW-0276">Fatty acid metabolism</keyword>
<sequence length="623" mass="67936">MDLQAAMNQFFNDKGEIVLAPQLTLAGLAELMYQGDLQLGGGERQCLRFWDFSESREGTPVDFTRTEINTRIKAVAARLQQVGKIGDRVAILANNSPEYIFGFIGALYAGMTPVPLYDPSEPGHADHLKAVFADCEPSFVLTNTGSAAAVREHFAEIPSRERPRILSVDSLPDTLASSYMNPMMTLQGQQLMASMSTMPVDQPAFLQYTSGSTRVPAGVQLTNRSILTNVLQIFTAARLRMPLRLVSWLPLHHDMGIILALFVTILGLPNEIMAPRDFIQQPKRWVDQLNRRDSDEGVSVYTVIPNFALELAARYGRPQEGETLDLSAIDGVIIGSEPVTEKALTTFTEAFGEFGLKSNVLRPSYGLAEASLLVTTPQAKERPIVSYFDREQLAAGVVELVEKDSEKAVAFASNGQVVRPQYLTIVDPETRAELADGQIGELWIKGENLAAGYLGREAETAETFANTLGERLPESRVDADTPDEGWLATGDLGAIVNGETYITGRLKDLIVIAGRNHYPQDIEFTVMNASDHVRPDSLAAFSVTPDEDAADSTEQLVLVIERDDRADASGDAAAVEKIRGAVTAAHGVTPADIRFVGPNEITRSTAGKIARRVIQKAYLAERA</sequence>
<comment type="similarity">
    <text evidence="1">Belongs to the ATP-dependent AMP-binding enzyme family.</text>
</comment>
<evidence type="ECO:0000313" key="7">
    <source>
        <dbReference type="EMBL" id="MFC6146709.1"/>
    </source>
</evidence>
<dbReference type="NCBIfam" id="NF040633">
    <property type="entry name" value="FadD32_Coryne"/>
    <property type="match status" value="1"/>
</dbReference>